<dbReference type="EMBL" id="JARXVC010000010">
    <property type="protein sequence ID" value="MDH6282523.1"/>
    <property type="molecule type" value="Genomic_DNA"/>
</dbReference>
<proteinExistence type="predicted"/>
<evidence type="ECO:0000256" key="1">
    <source>
        <dbReference type="ARBA" id="ARBA00022491"/>
    </source>
</evidence>
<dbReference type="Proteomes" id="UP001160334">
    <property type="component" value="Unassembled WGS sequence"/>
</dbReference>
<feature type="compositionally biased region" description="Basic residues" evidence="6">
    <location>
        <begin position="41"/>
        <end position="51"/>
    </location>
</feature>
<evidence type="ECO:0000259" key="7">
    <source>
        <dbReference type="PROSITE" id="PS50977"/>
    </source>
</evidence>
<comment type="caution">
    <text evidence="8">The sequence shown here is derived from an EMBL/GenBank/DDBJ whole genome shotgun (WGS) entry which is preliminary data.</text>
</comment>
<reference evidence="8 9" key="1">
    <citation type="submission" date="2023-04" db="EMBL/GenBank/DDBJ databases">
        <title>Forest soil microbial communities from Buena Vista Peninsula, Colon Province, Panama.</title>
        <authorList>
            <person name="Bouskill N."/>
        </authorList>
    </citation>
    <scope>NUCLEOTIDE SEQUENCE [LARGE SCALE GENOMIC DNA]</scope>
    <source>
        <strain evidence="8 9">CFH S0262</strain>
    </source>
</reference>
<accession>A0ABT6MDX6</accession>
<protein>
    <submittedName>
        <fullName evidence="8">AcrR family transcriptional regulator</fullName>
    </submittedName>
</protein>
<keyword evidence="1" id="KW-0678">Repressor</keyword>
<organism evidence="8 9">
    <name type="scientific">Prescottella agglutinans</name>
    <dbReference type="NCBI Taxonomy" id="1644129"/>
    <lineage>
        <taxon>Bacteria</taxon>
        <taxon>Bacillati</taxon>
        <taxon>Actinomycetota</taxon>
        <taxon>Actinomycetes</taxon>
        <taxon>Mycobacteriales</taxon>
        <taxon>Nocardiaceae</taxon>
        <taxon>Prescottella</taxon>
    </lineage>
</organism>
<feature type="DNA-binding region" description="H-T-H motif" evidence="5">
    <location>
        <begin position="78"/>
        <end position="97"/>
    </location>
</feature>
<dbReference type="PANTHER" id="PTHR30055">
    <property type="entry name" value="HTH-TYPE TRANSCRIPTIONAL REGULATOR RUTR"/>
    <property type="match status" value="1"/>
</dbReference>
<feature type="domain" description="HTH tetR-type" evidence="7">
    <location>
        <begin position="55"/>
        <end position="115"/>
    </location>
</feature>
<dbReference type="SUPFAM" id="SSF46689">
    <property type="entry name" value="Homeodomain-like"/>
    <property type="match status" value="1"/>
</dbReference>
<dbReference type="InterPro" id="IPR036271">
    <property type="entry name" value="Tet_transcr_reg_TetR-rel_C_sf"/>
</dbReference>
<keyword evidence="2" id="KW-0805">Transcription regulation</keyword>
<evidence type="ECO:0000256" key="5">
    <source>
        <dbReference type="PROSITE-ProRule" id="PRU00335"/>
    </source>
</evidence>
<evidence type="ECO:0000256" key="3">
    <source>
        <dbReference type="ARBA" id="ARBA00023125"/>
    </source>
</evidence>
<dbReference type="Gene3D" id="1.10.357.10">
    <property type="entry name" value="Tetracycline Repressor, domain 2"/>
    <property type="match status" value="1"/>
</dbReference>
<evidence type="ECO:0000313" key="9">
    <source>
        <dbReference type="Proteomes" id="UP001160334"/>
    </source>
</evidence>
<dbReference type="InterPro" id="IPR050109">
    <property type="entry name" value="HTH-type_TetR-like_transc_reg"/>
</dbReference>
<feature type="compositionally biased region" description="Basic and acidic residues" evidence="6">
    <location>
        <begin position="30"/>
        <end position="40"/>
    </location>
</feature>
<dbReference type="PANTHER" id="PTHR30055:SF146">
    <property type="entry name" value="HTH-TYPE TRANSCRIPTIONAL DUAL REGULATOR CECR"/>
    <property type="match status" value="1"/>
</dbReference>
<dbReference type="SUPFAM" id="SSF48498">
    <property type="entry name" value="Tetracyclin repressor-like, C-terminal domain"/>
    <property type="match status" value="1"/>
</dbReference>
<dbReference type="Pfam" id="PF00440">
    <property type="entry name" value="TetR_N"/>
    <property type="match status" value="1"/>
</dbReference>
<dbReference type="InterPro" id="IPR009057">
    <property type="entry name" value="Homeodomain-like_sf"/>
</dbReference>
<keyword evidence="3 5" id="KW-0238">DNA-binding</keyword>
<evidence type="ECO:0000256" key="4">
    <source>
        <dbReference type="ARBA" id="ARBA00023163"/>
    </source>
</evidence>
<evidence type="ECO:0000256" key="6">
    <source>
        <dbReference type="SAM" id="MobiDB-lite"/>
    </source>
</evidence>
<evidence type="ECO:0000313" key="8">
    <source>
        <dbReference type="EMBL" id="MDH6282523.1"/>
    </source>
</evidence>
<dbReference type="InterPro" id="IPR039538">
    <property type="entry name" value="BetI_C"/>
</dbReference>
<dbReference type="PROSITE" id="PS50977">
    <property type="entry name" value="HTH_TETR_2"/>
    <property type="match status" value="1"/>
</dbReference>
<dbReference type="PRINTS" id="PR00455">
    <property type="entry name" value="HTHTETR"/>
</dbReference>
<evidence type="ECO:0000256" key="2">
    <source>
        <dbReference type="ARBA" id="ARBA00023015"/>
    </source>
</evidence>
<keyword evidence="9" id="KW-1185">Reference proteome</keyword>
<sequence length="247" mass="27301">MASTRPRGKPICSTAGGRTRMKGRSAMAPERTDSPDDTRPTRRRPRPRRRYAPGEDTHERILAAAVDHFSRYGYANTSIARIAADAGISDAAVIHHFGSKKELFLTAVDLREQPYVPVVAQIDSVHELFEQFVSSVRESMRRPELVRFRAMLSGEALLESNPASERLRENLAAILETLVPVVERGVEAGELKPDVDARQVILELLALNDGVRSQWATLPGEIDLPRVFETAVDALLARITANGTGLR</sequence>
<dbReference type="Pfam" id="PF13977">
    <property type="entry name" value="TetR_C_6"/>
    <property type="match status" value="1"/>
</dbReference>
<keyword evidence="4" id="KW-0804">Transcription</keyword>
<dbReference type="InterPro" id="IPR001647">
    <property type="entry name" value="HTH_TetR"/>
</dbReference>
<feature type="region of interest" description="Disordered" evidence="6">
    <location>
        <begin position="1"/>
        <end position="57"/>
    </location>
</feature>
<gene>
    <name evidence="8" type="ORF">M2280_003754</name>
</gene>
<name>A0ABT6MDX6_9NOCA</name>